<evidence type="ECO:0000256" key="1">
    <source>
        <dbReference type="ARBA" id="ARBA00022553"/>
    </source>
</evidence>
<dbReference type="PANTHER" id="PTHR44591:SF3">
    <property type="entry name" value="RESPONSE REGULATORY DOMAIN-CONTAINING PROTEIN"/>
    <property type="match status" value="1"/>
</dbReference>
<reference evidence="4 5" key="1">
    <citation type="journal article" date="2016" name="Nat. Commun.">
        <title>Thousands of microbial genomes shed light on interconnected biogeochemical processes in an aquifer system.</title>
        <authorList>
            <person name="Anantharaman K."/>
            <person name="Brown C.T."/>
            <person name="Hug L.A."/>
            <person name="Sharon I."/>
            <person name="Castelle C.J."/>
            <person name="Probst A.J."/>
            <person name="Thomas B.C."/>
            <person name="Singh A."/>
            <person name="Wilkins M.J."/>
            <person name="Karaoz U."/>
            <person name="Brodie E.L."/>
            <person name="Williams K.H."/>
            <person name="Hubbard S.S."/>
            <person name="Banfield J.F."/>
        </authorList>
    </citation>
    <scope>NUCLEOTIDE SEQUENCE [LARGE SCALE GENOMIC DNA]</scope>
</reference>
<dbReference type="InterPro" id="IPR050595">
    <property type="entry name" value="Bact_response_regulator"/>
</dbReference>
<evidence type="ECO:0000256" key="2">
    <source>
        <dbReference type="PROSITE-ProRule" id="PRU00169"/>
    </source>
</evidence>
<dbReference type="SMART" id="SM00448">
    <property type="entry name" value="REC"/>
    <property type="match status" value="1"/>
</dbReference>
<dbReference type="GO" id="GO:0000160">
    <property type="term" value="P:phosphorelay signal transduction system"/>
    <property type="evidence" value="ECO:0007669"/>
    <property type="project" value="InterPro"/>
</dbReference>
<dbReference type="Pfam" id="PF00072">
    <property type="entry name" value="Response_reg"/>
    <property type="match status" value="1"/>
</dbReference>
<comment type="caution">
    <text evidence="4">The sequence shown here is derived from an EMBL/GenBank/DDBJ whole genome shotgun (WGS) entry which is preliminary data.</text>
</comment>
<accession>A0A1G2CTI9</accession>
<feature type="domain" description="Response regulatory" evidence="3">
    <location>
        <begin position="11"/>
        <end position="128"/>
    </location>
</feature>
<dbReference type="SUPFAM" id="SSF52172">
    <property type="entry name" value="CheY-like"/>
    <property type="match status" value="1"/>
</dbReference>
<evidence type="ECO:0000259" key="3">
    <source>
        <dbReference type="PROSITE" id="PS50110"/>
    </source>
</evidence>
<keyword evidence="1 2" id="KW-0597">Phosphoprotein</keyword>
<sequence>MLYFSHMTEHKILVVEDSEPLRKVLAEMLRNEKFTVLEANGGGEGAKIALDQKPDMIITDIVMFPVDGLEMAKQIRQSGEWGEKVNIIALTNQNSNEEEGRLNDLNLTAYLVKAETGLNDVVTRVKEVLKKKK</sequence>
<dbReference type="CDD" id="cd00156">
    <property type="entry name" value="REC"/>
    <property type="match status" value="1"/>
</dbReference>
<dbReference type="AlphaFoldDB" id="A0A1G2CTI9"/>
<evidence type="ECO:0000313" key="4">
    <source>
        <dbReference type="EMBL" id="OGZ04706.1"/>
    </source>
</evidence>
<dbReference type="EMBL" id="MHLI01000022">
    <property type="protein sequence ID" value="OGZ04706.1"/>
    <property type="molecule type" value="Genomic_DNA"/>
</dbReference>
<organism evidence="4 5">
    <name type="scientific">Candidatus Lloydbacteria bacterium RIFCSPHIGHO2_01_FULL_49_22</name>
    <dbReference type="NCBI Taxonomy" id="1798658"/>
    <lineage>
        <taxon>Bacteria</taxon>
        <taxon>Candidatus Lloydiibacteriota</taxon>
    </lineage>
</organism>
<dbReference type="PROSITE" id="PS50110">
    <property type="entry name" value="RESPONSE_REGULATORY"/>
    <property type="match status" value="1"/>
</dbReference>
<proteinExistence type="predicted"/>
<dbReference type="Gene3D" id="3.40.50.2300">
    <property type="match status" value="1"/>
</dbReference>
<name>A0A1G2CTI9_9BACT</name>
<gene>
    <name evidence="4" type="ORF">A2845_05440</name>
</gene>
<dbReference type="InterPro" id="IPR001789">
    <property type="entry name" value="Sig_transdc_resp-reg_receiver"/>
</dbReference>
<feature type="modified residue" description="4-aspartylphosphate" evidence="2">
    <location>
        <position position="60"/>
    </location>
</feature>
<dbReference type="PANTHER" id="PTHR44591">
    <property type="entry name" value="STRESS RESPONSE REGULATOR PROTEIN 1"/>
    <property type="match status" value="1"/>
</dbReference>
<dbReference type="Proteomes" id="UP000177122">
    <property type="component" value="Unassembled WGS sequence"/>
</dbReference>
<protein>
    <recommendedName>
        <fullName evidence="3">Response regulatory domain-containing protein</fullName>
    </recommendedName>
</protein>
<evidence type="ECO:0000313" key="5">
    <source>
        <dbReference type="Proteomes" id="UP000177122"/>
    </source>
</evidence>
<dbReference type="InterPro" id="IPR011006">
    <property type="entry name" value="CheY-like_superfamily"/>
</dbReference>